<dbReference type="InterPro" id="IPR006674">
    <property type="entry name" value="HD_domain"/>
</dbReference>
<dbReference type="CDD" id="cd00077">
    <property type="entry name" value="HDc"/>
    <property type="match status" value="1"/>
</dbReference>
<name>A0A6N3DQD1_CLOSY</name>
<dbReference type="AlphaFoldDB" id="A0A6N3DQD1"/>
<dbReference type="PANTHER" id="PTHR46246:SF1">
    <property type="entry name" value="GUANOSINE-3',5'-BIS(DIPHOSPHATE) 3'-PYROPHOSPHOHYDROLASE MESH1"/>
    <property type="match status" value="1"/>
</dbReference>
<organism evidence="2">
    <name type="scientific">Clostridium symbiosum</name>
    <name type="common">Bacteroides symbiosus</name>
    <dbReference type="NCBI Taxonomy" id="1512"/>
    <lineage>
        <taxon>Bacteria</taxon>
        <taxon>Bacillati</taxon>
        <taxon>Bacillota</taxon>
        <taxon>Clostridia</taxon>
        <taxon>Lachnospirales</taxon>
        <taxon>Lachnospiraceae</taxon>
        <taxon>Otoolea</taxon>
    </lineage>
</organism>
<accession>A0A6N3DQD1</accession>
<dbReference type="EC" id="3.1.7.2" evidence="2"/>
<dbReference type="SUPFAM" id="SSF109604">
    <property type="entry name" value="HD-domain/PDEase-like"/>
    <property type="match status" value="1"/>
</dbReference>
<proteinExistence type="predicted"/>
<dbReference type="RefSeq" id="WP_156684581.1">
    <property type="nucleotide sequence ID" value="NZ_CACRUA010000022.1"/>
</dbReference>
<dbReference type="PROSITE" id="PS51831">
    <property type="entry name" value="HD"/>
    <property type="match status" value="1"/>
</dbReference>
<dbReference type="EMBL" id="CACRUA010000022">
    <property type="protein sequence ID" value="VYU31110.1"/>
    <property type="molecule type" value="Genomic_DNA"/>
</dbReference>
<sequence length="195" mass="22269">MIREAAEFAEKAHRGAVRKGSDIPYITHPLETAVITSMMSDDDELIAAALLHDTMEDAGVSYEELKKHFGSHVADLVAEESEDKSKTWMERKSRTIEHLRSAGREIKILTLADKLSNIRSTARDYLLEGENIWERFNVKEKDKHAWYYNSMVDLLKELGDFPEYQEYVRLCRTVFGGAPGGPSSGIPQSRLWHRD</sequence>
<dbReference type="GO" id="GO:0008893">
    <property type="term" value="F:guanosine-3',5'-bis(diphosphate) 3'-diphosphatase activity"/>
    <property type="evidence" value="ECO:0007669"/>
    <property type="project" value="UniProtKB-EC"/>
</dbReference>
<dbReference type="InterPro" id="IPR003607">
    <property type="entry name" value="HD/PDEase_dom"/>
</dbReference>
<dbReference type="InterPro" id="IPR052194">
    <property type="entry name" value="MESH1"/>
</dbReference>
<protein>
    <submittedName>
        <fullName evidence="2">Guanosine-3',5'-bis(Diphosphate) 3'-pyrophosphohydrolase</fullName>
        <ecNumber evidence="2">3.1.7.2</ecNumber>
    </submittedName>
</protein>
<dbReference type="PANTHER" id="PTHR46246">
    <property type="entry name" value="GUANOSINE-3',5'-BIS(DIPHOSPHATE) 3'-PYROPHOSPHOHYDROLASE MESH1"/>
    <property type="match status" value="1"/>
</dbReference>
<keyword evidence="2" id="KW-0378">Hydrolase</keyword>
<evidence type="ECO:0000259" key="1">
    <source>
        <dbReference type="PROSITE" id="PS51831"/>
    </source>
</evidence>
<evidence type="ECO:0000313" key="2">
    <source>
        <dbReference type="EMBL" id="VYU31110.1"/>
    </source>
</evidence>
<dbReference type="Gene3D" id="1.10.3210.10">
    <property type="entry name" value="Hypothetical protein af1432"/>
    <property type="match status" value="1"/>
</dbReference>
<gene>
    <name evidence="2" type="primary">spoT</name>
    <name evidence="2" type="ORF">CSLFYP84_01856</name>
</gene>
<feature type="domain" description="HD" evidence="1">
    <location>
        <begin position="25"/>
        <end position="118"/>
    </location>
</feature>
<dbReference type="Pfam" id="PF13328">
    <property type="entry name" value="HD_4"/>
    <property type="match status" value="1"/>
</dbReference>
<reference evidence="2" key="1">
    <citation type="submission" date="2019-11" db="EMBL/GenBank/DDBJ databases">
        <authorList>
            <person name="Feng L."/>
        </authorList>
    </citation>
    <scope>NUCLEOTIDE SEQUENCE</scope>
    <source>
        <strain evidence="2">CsymbiosumLFYP84</strain>
    </source>
</reference>
<dbReference type="SMART" id="SM00471">
    <property type="entry name" value="HDc"/>
    <property type="match status" value="1"/>
</dbReference>